<dbReference type="AlphaFoldDB" id="A0A2S8SWS1"/>
<evidence type="ECO:0000256" key="4">
    <source>
        <dbReference type="ARBA" id="ARBA00022840"/>
    </source>
</evidence>
<evidence type="ECO:0000313" key="14">
    <source>
        <dbReference type="EMBL" id="PQV65245.1"/>
    </source>
</evidence>
<evidence type="ECO:0000313" key="15">
    <source>
        <dbReference type="Proteomes" id="UP000237684"/>
    </source>
</evidence>
<evidence type="ECO:0000259" key="13">
    <source>
        <dbReference type="PROSITE" id="PS50206"/>
    </source>
</evidence>
<dbReference type="InterPro" id="IPR000594">
    <property type="entry name" value="ThiF_NAD_FAD-bd"/>
</dbReference>
<comment type="caution">
    <text evidence="14">The sequence shown here is derived from an EMBL/GenBank/DDBJ whole genome shotgun (WGS) entry which is preliminary data.</text>
</comment>
<keyword evidence="3" id="KW-0547">Nucleotide-binding</keyword>
<feature type="domain" description="Rhodanese" evidence="13">
    <location>
        <begin position="292"/>
        <end position="380"/>
    </location>
</feature>
<dbReference type="SMART" id="SM00450">
    <property type="entry name" value="RHOD"/>
    <property type="match status" value="1"/>
</dbReference>
<evidence type="ECO:0000256" key="2">
    <source>
        <dbReference type="ARBA" id="ARBA00022679"/>
    </source>
</evidence>
<dbReference type="EC" id="2.7.7.80" evidence="8"/>
<dbReference type="GO" id="GO:0004792">
    <property type="term" value="F:thiosulfate-cyanide sulfurtransferase activity"/>
    <property type="evidence" value="ECO:0007669"/>
    <property type="project" value="TreeGrafter"/>
</dbReference>
<organism evidence="14 15">
    <name type="scientific">Abditibacterium utsteinense</name>
    <dbReference type="NCBI Taxonomy" id="1960156"/>
    <lineage>
        <taxon>Bacteria</taxon>
        <taxon>Pseudomonadati</taxon>
        <taxon>Abditibacteriota</taxon>
        <taxon>Abditibacteriia</taxon>
        <taxon>Abditibacteriales</taxon>
        <taxon>Abditibacteriaceae</taxon>
        <taxon>Abditibacterium</taxon>
    </lineage>
</organism>
<comment type="subunit">
    <text evidence="7">Homodimer. Forms a stable heterotetrameric complex of 2 MoeB and 2 MoaD during adenylation of MoaD.</text>
</comment>
<reference evidence="14 15" key="1">
    <citation type="journal article" date="2018" name="Syst. Appl. Microbiol.">
        <title>Abditibacterium utsteinense sp. nov., the first cultivated member of candidate phylum FBP, isolated from ice-free Antarctic soil samples.</title>
        <authorList>
            <person name="Tahon G."/>
            <person name="Tytgat B."/>
            <person name="Lebbe L."/>
            <person name="Carlier A."/>
            <person name="Willems A."/>
        </authorList>
    </citation>
    <scope>NUCLEOTIDE SEQUENCE [LARGE SCALE GENOMIC DNA]</scope>
    <source>
        <strain evidence="14 15">LMG 29911</strain>
    </source>
</reference>
<dbReference type="InParanoid" id="A0A2S8SWS1"/>
<evidence type="ECO:0000256" key="5">
    <source>
        <dbReference type="ARBA" id="ARBA00052218"/>
    </source>
</evidence>
<evidence type="ECO:0000256" key="3">
    <source>
        <dbReference type="ARBA" id="ARBA00022741"/>
    </source>
</evidence>
<keyword evidence="14" id="KW-0548">Nucleotidyltransferase</keyword>
<dbReference type="CDD" id="cd00158">
    <property type="entry name" value="RHOD"/>
    <property type="match status" value="1"/>
</dbReference>
<dbReference type="OrthoDB" id="9800872at2"/>
<dbReference type="GO" id="GO:0008146">
    <property type="term" value="F:sulfotransferase activity"/>
    <property type="evidence" value="ECO:0007669"/>
    <property type="project" value="TreeGrafter"/>
</dbReference>
<dbReference type="Gene3D" id="3.40.50.720">
    <property type="entry name" value="NAD(P)-binding Rossmann-like Domain"/>
    <property type="match status" value="1"/>
</dbReference>
<dbReference type="Gene3D" id="3.40.250.10">
    <property type="entry name" value="Rhodanese-like domain"/>
    <property type="match status" value="1"/>
</dbReference>
<dbReference type="PANTHER" id="PTHR10953">
    <property type="entry name" value="UBIQUITIN-ACTIVATING ENZYME E1"/>
    <property type="match status" value="1"/>
</dbReference>
<comment type="catalytic activity">
    <reaction evidence="5">
        <text>[molybdopterin-synthase sulfur-carrier protein]-C-terminal Gly-Gly + ATP + H(+) = [molybdopterin-synthase sulfur-carrier protein]-C-terminal Gly-Gly-AMP + diphosphate</text>
        <dbReference type="Rhea" id="RHEA:43616"/>
        <dbReference type="Rhea" id="RHEA-COMP:12159"/>
        <dbReference type="Rhea" id="RHEA-COMP:12202"/>
        <dbReference type="ChEBI" id="CHEBI:15378"/>
        <dbReference type="ChEBI" id="CHEBI:30616"/>
        <dbReference type="ChEBI" id="CHEBI:33019"/>
        <dbReference type="ChEBI" id="CHEBI:90618"/>
        <dbReference type="ChEBI" id="CHEBI:90778"/>
        <dbReference type="EC" id="2.7.7.80"/>
    </reaction>
</comment>
<dbReference type="NCBIfam" id="NF004281">
    <property type="entry name" value="PRK05690.1"/>
    <property type="match status" value="1"/>
</dbReference>
<dbReference type="GO" id="GO:0005524">
    <property type="term" value="F:ATP binding"/>
    <property type="evidence" value="ECO:0007669"/>
    <property type="project" value="UniProtKB-KW"/>
</dbReference>
<dbReference type="InterPro" id="IPR035985">
    <property type="entry name" value="Ubiquitin-activating_enz"/>
</dbReference>
<dbReference type="EMBL" id="NIGF01000002">
    <property type="protein sequence ID" value="PQV65245.1"/>
    <property type="molecule type" value="Genomic_DNA"/>
</dbReference>
<gene>
    <name evidence="14" type="ORF">B1R32_102254</name>
</gene>
<dbReference type="FunFam" id="3.40.50.720:FF:000033">
    <property type="entry name" value="Adenylyltransferase and sulfurtransferase MOCS3"/>
    <property type="match status" value="1"/>
</dbReference>
<dbReference type="InterPro" id="IPR036873">
    <property type="entry name" value="Rhodanese-like_dom_sf"/>
</dbReference>
<dbReference type="InterPro" id="IPR001763">
    <property type="entry name" value="Rhodanese-like_dom"/>
</dbReference>
<evidence type="ECO:0000256" key="1">
    <source>
        <dbReference type="ARBA" id="ARBA00009919"/>
    </source>
</evidence>
<evidence type="ECO:0000256" key="9">
    <source>
        <dbReference type="ARBA" id="ARBA00073635"/>
    </source>
</evidence>
<accession>A0A2S8SWS1</accession>
<dbReference type="GO" id="GO:0008641">
    <property type="term" value="F:ubiquitin-like modifier activating enzyme activity"/>
    <property type="evidence" value="ECO:0007669"/>
    <property type="project" value="InterPro"/>
</dbReference>
<dbReference type="CDD" id="cd00757">
    <property type="entry name" value="ThiF_MoeB_HesA_family"/>
    <property type="match status" value="1"/>
</dbReference>
<dbReference type="PROSITE" id="PS50206">
    <property type="entry name" value="RHODANESE_3"/>
    <property type="match status" value="1"/>
</dbReference>
<evidence type="ECO:0000256" key="12">
    <source>
        <dbReference type="ARBA" id="ARBA00078531"/>
    </source>
</evidence>
<dbReference type="GO" id="GO:0061605">
    <property type="term" value="F:molybdopterin-synthase adenylyltransferase activity"/>
    <property type="evidence" value="ECO:0007669"/>
    <property type="project" value="UniProtKB-EC"/>
</dbReference>
<dbReference type="RefSeq" id="WP_105482623.1">
    <property type="nucleotide sequence ID" value="NZ_NIGF01000002.1"/>
</dbReference>
<dbReference type="PANTHER" id="PTHR10953:SF102">
    <property type="entry name" value="ADENYLYLTRANSFERASE AND SULFURTRANSFERASE MOCS3"/>
    <property type="match status" value="1"/>
</dbReference>
<dbReference type="Pfam" id="PF00581">
    <property type="entry name" value="Rhodanese"/>
    <property type="match status" value="1"/>
</dbReference>
<evidence type="ECO:0000256" key="11">
    <source>
        <dbReference type="ARBA" id="ARBA00075328"/>
    </source>
</evidence>
<dbReference type="Pfam" id="PF00899">
    <property type="entry name" value="ThiF"/>
    <property type="match status" value="1"/>
</dbReference>
<evidence type="ECO:0000256" key="6">
    <source>
        <dbReference type="ARBA" id="ARBA00055169"/>
    </source>
</evidence>
<keyword evidence="15" id="KW-1185">Reference proteome</keyword>
<dbReference type="Proteomes" id="UP000237684">
    <property type="component" value="Unassembled WGS sequence"/>
</dbReference>
<evidence type="ECO:0000256" key="8">
    <source>
        <dbReference type="ARBA" id="ARBA00066884"/>
    </source>
</evidence>
<name>A0A2S8SWS1_9BACT</name>
<dbReference type="FunCoup" id="A0A2S8SWS1">
    <property type="interactions" value="432"/>
</dbReference>
<proteinExistence type="inferred from homology"/>
<dbReference type="SUPFAM" id="SSF69572">
    <property type="entry name" value="Activating enzymes of the ubiquitin-like proteins"/>
    <property type="match status" value="1"/>
</dbReference>
<protein>
    <recommendedName>
        <fullName evidence="9">Molybdopterin-synthase adenylyltransferase</fullName>
        <ecNumber evidence="8">2.7.7.80</ecNumber>
    </recommendedName>
    <alternativeName>
        <fullName evidence="12">MoaD protein adenylase</fullName>
    </alternativeName>
    <alternativeName>
        <fullName evidence="10">Molybdopterin-converting factor subunit 1 adenylase</fullName>
    </alternativeName>
    <alternativeName>
        <fullName evidence="11">Sulfur carrier protein MoaD adenylyltransferase</fullName>
    </alternativeName>
</protein>
<dbReference type="InterPro" id="IPR045886">
    <property type="entry name" value="ThiF/MoeB/HesA"/>
</dbReference>
<comment type="similarity">
    <text evidence="1">Belongs to the HesA/MoeB/ThiF family.</text>
</comment>
<sequence>MLNNQEIMRYGRHLIMPEVGVAGQEKLKAAKLLMIGAGGLGSPAALYLAASGIGEITIIDPDTVDVSNLQRQILHDSSSVGVPKVESAKRRMNEVNPFVKVNAIQDSVSTENVMELVANHDLVVDGTDNFETRYIVNDACVLNKKLNVYGSIFRFDGQSTVFCAEDGPCYRCLFPEPPPPGMVPSCAEGGVLGILPGVVGTVQATEAIKIIMGQGNPLIGRLLIYDALAMTFRTLKVRKDPDCPICSAHPQITSLLPSSEYRHLCGVTEEEIGVDPAQIEMISAKNAASLLQDGTTKLLDVRSPEEWQINRLPNAIHIPLDDLLTRVNELSTAENYVVYCHHGMRSAKAIAGLQKLGFKKLKNMAGGIDSWSQNVDESVPRY</sequence>
<evidence type="ECO:0000256" key="7">
    <source>
        <dbReference type="ARBA" id="ARBA00063809"/>
    </source>
</evidence>
<dbReference type="GO" id="GO:0005829">
    <property type="term" value="C:cytosol"/>
    <property type="evidence" value="ECO:0007669"/>
    <property type="project" value="TreeGrafter"/>
</dbReference>
<evidence type="ECO:0000256" key="10">
    <source>
        <dbReference type="ARBA" id="ARBA00075110"/>
    </source>
</evidence>
<comment type="function">
    <text evidence="6">Catalyzes the adenylation by ATP of the carboxyl group of the C-terminal glycine of sulfur carrier protein MoaD.</text>
</comment>
<keyword evidence="2 14" id="KW-0808">Transferase</keyword>
<keyword evidence="4" id="KW-0067">ATP-binding</keyword>